<protein>
    <submittedName>
        <fullName evidence="2">Uncharacterized protein</fullName>
    </submittedName>
</protein>
<dbReference type="RefSeq" id="WP_124737729.1">
    <property type="nucleotide sequence ID" value="NZ_CP034086.1"/>
</dbReference>
<sequence>MKRTSGNSRFFSDNSFNQSVSLRPDAWSELPPPKGQASQPNEHWSLAMEIRAAAKHHGKGDRAKGSQHSEMAHSHSEKAHGIFKETRSRMKRFVLVDRKRSRICCDTAAVGWHAPIWTTIAAHLENVPVLSASAARLVDQSLRKAAEDYIFTPFAADQDSEGYLVFICSREEAFNPPMASESLSSDEAVTSVTTSWKYVGYVRCAH</sequence>
<evidence type="ECO:0000313" key="3">
    <source>
        <dbReference type="Proteomes" id="UP000273982"/>
    </source>
</evidence>
<feature type="compositionally biased region" description="Basic and acidic residues" evidence="1">
    <location>
        <begin position="70"/>
        <end position="82"/>
    </location>
</feature>
<proteinExistence type="predicted"/>
<feature type="region of interest" description="Disordered" evidence="1">
    <location>
        <begin position="22"/>
        <end position="41"/>
    </location>
</feature>
<dbReference type="KEGG" id="mros:EHO51_03550"/>
<accession>A0A3G8M2I9</accession>
<evidence type="ECO:0000313" key="2">
    <source>
        <dbReference type="EMBL" id="AZG75884.1"/>
    </source>
</evidence>
<reference evidence="2 3" key="1">
    <citation type="submission" date="2018-11" db="EMBL/GenBank/DDBJ databases">
        <title>Genome squencing of methanotrophic bacteria isolated from alkaline groundwater in Korea.</title>
        <authorList>
            <person name="Nguyen L.N."/>
        </authorList>
    </citation>
    <scope>NUCLEOTIDE SEQUENCE [LARGE SCALE GENOMIC DNA]</scope>
    <source>
        <strain evidence="2 3">GW6</strain>
    </source>
</reference>
<dbReference type="EMBL" id="CP034086">
    <property type="protein sequence ID" value="AZG75884.1"/>
    <property type="molecule type" value="Genomic_DNA"/>
</dbReference>
<gene>
    <name evidence="2" type="ORF">EHO51_03550</name>
</gene>
<feature type="region of interest" description="Disordered" evidence="1">
    <location>
        <begin position="54"/>
        <end position="82"/>
    </location>
</feature>
<dbReference type="AlphaFoldDB" id="A0A3G8M2I9"/>
<dbReference type="Proteomes" id="UP000273982">
    <property type="component" value="Chromosome"/>
</dbReference>
<evidence type="ECO:0000256" key="1">
    <source>
        <dbReference type="SAM" id="MobiDB-lite"/>
    </source>
</evidence>
<name>A0A3G8M2I9_9HYPH</name>
<organism evidence="2 3">
    <name type="scientific">Methylocystis rosea</name>
    <dbReference type="NCBI Taxonomy" id="173366"/>
    <lineage>
        <taxon>Bacteria</taxon>
        <taxon>Pseudomonadati</taxon>
        <taxon>Pseudomonadota</taxon>
        <taxon>Alphaproteobacteria</taxon>
        <taxon>Hyphomicrobiales</taxon>
        <taxon>Methylocystaceae</taxon>
        <taxon>Methylocystis</taxon>
    </lineage>
</organism>